<dbReference type="EC" id="3.2.1.41" evidence="7"/>
<keyword evidence="2 3" id="KW-0119">Carbohydrate metabolism</keyword>
<dbReference type="InterPro" id="IPR019248">
    <property type="entry name" value="Glucodextran_C"/>
</dbReference>
<organism evidence="7 8">
    <name type="scientific">Pyrobaculum calidifontis (strain DSM 21063 / JCM 11548 / VA1)</name>
    <dbReference type="NCBI Taxonomy" id="410359"/>
    <lineage>
        <taxon>Archaea</taxon>
        <taxon>Thermoproteota</taxon>
        <taxon>Thermoprotei</taxon>
        <taxon>Thermoproteales</taxon>
        <taxon>Thermoproteaceae</taxon>
        <taxon>Pyrobaculum</taxon>
    </lineage>
</organism>
<evidence type="ECO:0000256" key="4">
    <source>
        <dbReference type="SAM" id="Phobius"/>
    </source>
</evidence>
<dbReference type="Gene3D" id="3.20.110.10">
    <property type="entry name" value="Glycoside hydrolase 38, N terminal domain"/>
    <property type="match status" value="1"/>
</dbReference>
<comment type="similarity">
    <text evidence="1 3">Belongs to the glycosyl hydrolase 57 family.</text>
</comment>
<evidence type="ECO:0000313" key="7">
    <source>
        <dbReference type="EMBL" id="ABO09033.1"/>
    </source>
</evidence>
<dbReference type="GeneID" id="4908148"/>
<evidence type="ECO:0000259" key="6">
    <source>
        <dbReference type="Pfam" id="PF09985"/>
    </source>
</evidence>
<name>A3MWL6_PYRCJ</name>
<dbReference type="HOGENOM" id="CLU_005603_0_0_2"/>
<evidence type="ECO:0000256" key="3">
    <source>
        <dbReference type="RuleBase" id="RU361196"/>
    </source>
</evidence>
<dbReference type="Proteomes" id="UP000001431">
    <property type="component" value="Chromosome"/>
</dbReference>
<keyword evidence="4" id="KW-0472">Membrane</keyword>
<accession>A3MWL6</accession>
<dbReference type="eggNOG" id="arCOG03771">
    <property type="taxonomic scope" value="Archaea"/>
</dbReference>
<keyword evidence="4" id="KW-0812">Transmembrane</keyword>
<dbReference type="BRENDA" id="3.2.1.41">
    <property type="organism ID" value="7282"/>
</dbReference>
<dbReference type="Pfam" id="PF03065">
    <property type="entry name" value="Glyco_hydro_57"/>
    <property type="match status" value="1"/>
</dbReference>
<dbReference type="CAZy" id="GH57">
    <property type="family name" value="Glycoside Hydrolase Family 57"/>
</dbReference>
<dbReference type="GO" id="GO:0051060">
    <property type="term" value="F:pullulanase activity"/>
    <property type="evidence" value="ECO:0007669"/>
    <property type="project" value="UniProtKB-EC"/>
</dbReference>
<evidence type="ECO:0000256" key="1">
    <source>
        <dbReference type="ARBA" id="ARBA00006821"/>
    </source>
</evidence>
<dbReference type="InterPro" id="IPR027291">
    <property type="entry name" value="Glyco_hydro_38_N_sf"/>
</dbReference>
<dbReference type="EMBL" id="CP000561">
    <property type="protein sequence ID" value="ABO09033.1"/>
    <property type="molecule type" value="Genomic_DNA"/>
</dbReference>
<evidence type="ECO:0000256" key="2">
    <source>
        <dbReference type="ARBA" id="ARBA00023277"/>
    </source>
</evidence>
<dbReference type="CDD" id="cd09626">
    <property type="entry name" value="DOMON_glucodextranase_like"/>
    <property type="match status" value="1"/>
</dbReference>
<evidence type="ECO:0000313" key="8">
    <source>
        <dbReference type="Proteomes" id="UP000001431"/>
    </source>
</evidence>
<dbReference type="InterPro" id="IPR004300">
    <property type="entry name" value="Glyco_hydro_57_N"/>
</dbReference>
<dbReference type="InterPro" id="IPR011330">
    <property type="entry name" value="Glyco_hydro/deAcase_b/a-brl"/>
</dbReference>
<dbReference type="OrthoDB" id="18576at2157"/>
<dbReference type="InterPro" id="IPR052046">
    <property type="entry name" value="GH57_Enzymes"/>
</dbReference>
<dbReference type="CDD" id="cd10796">
    <property type="entry name" value="GH57N_APU"/>
    <property type="match status" value="1"/>
</dbReference>
<reference evidence="7" key="1">
    <citation type="submission" date="2007-02" db="EMBL/GenBank/DDBJ databases">
        <title>Complete sequence of Pyrobaculum calidifontis JCM 11548.</title>
        <authorList>
            <consortium name="US DOE Joint Genome Institute"/>
            <person name="Copeland A."/>
            <person name="Lucas S."/>
            <person name="Lapidus A."/>
            <person name="Barry K."/>
            <person name="Glavina del Rio T."/>
            <person name="Dalin E."/>
            <person name="Tice H."/>
            <person name="Pitluck S."/>
            <person name="Chain P."/>
            <person name="Malfatti S."/>
            <person name="Shin M."/>
            <person name="Vergez L."/>
            <person name="Schmutz J."/>
            <person name="Larimer F."/>
            <person name="Land M."/>
            <person name="Hauser L."/>
            <person name="Kyrpides N."/>
            <person name="Mikhailova N."/>
            <person name="Cozen A.E."/>
            <person name="Fitz-Gibbon S.T."/>
            <person name="House C.H."/>
            <person name="Saltikov C."/>
            <person name="Lowe T.M."/>
            <person name="Richardson P."/>
        </authorList>
    </citation>
    <scope>NUCLEOTIDE SEQUENCE [LARGE SCALE GENOMIC DNA]</scope>
    <source>
        <strain evidence="7">JCM 11548</strain>
    </source>
</reference>
<dbReference type="RefSeq" id="WP_011850291.1">
    <property type="nucleotide sequence ID" value="NC_009073.1"/>
</dbReference>
<dbReference type="PANTHER" id="PTHR36306">
    <property type="entry name" value="ALPHA-AMYLASE-RELATED-RELATED"/>
    <property type="match status" value="1"/>
</dbReference>
<feature type="domain" description="Glycoside hydrolase family 57 N-terminal" evidence="5">
    <location>
        <begin position="21"/>
        <end position="421"/>
    </location>
</feature>
<protein>
    <submittedName>
        <fullName evidence="7">Pullulanase / alpha-amylase</fullName>
        <ecNumber evidence="7">3.2.1.1</ecNumber>
        <ecNumber evidence="7">3.2.1.41</ecNumber>
    </submittedName>
</protein>
<feature type="transmembrane region" description="Helical" evidence="4">
    <location>
        <begin position="973"/>
        <end position="998"/>
    </location>
</feature>
<dbReference type="PANTHER" id="PTHR36306:SF1">
    <property type="entry name" value="ALPHA-AMYLASE-RELATED"/>
    <property type="match status" value="1"/>
</dbReference>
<keyword evidence="7" id="KW-0378">Hydrolase</keyword>
<gene>
    <name evidence="7" type="ordered locus">Pcal_1616</name>
</gene>
<keyword evidence="8" id="KW-1185">Reference proteome</keyword>
<dbReference type="KEGG" id="pcl:Pcal_1616"/>
<dbReference type="GO" id="GO:0004556">
    <property type="term" value="F:alpha-amylase activity"/>
    <property type="evidence" value="ECO:0007669"/>
    <property type="project" value="UniProtKB-EC"/>
</dbReference>
<keyword evidence="7" id="KW-0326">Glycosidase</keyword>
<proteinExistence type="inferred from homology"/>
<keyword evidence="4" id="KW-1133">Transmembrane helix</keyword>
<dbReference type="SUPFAM" id="SSF88713">
    <property type="entry name" value="Glycoside hydrolase/deacetylase"/>
    <property type="match status" value="1"/>
</dbReference>
<dbReference type="EC" id="3.2.1.1" evidence="7"/>
<sequence>MKILALLLSALVLAQTVNVVVILHNHQPWYIDLERGELVLPWVRMHAVGNYLKVPLLINQTGVSVAFTLSGSLIEQLNWYANGTYLDARFKISEKLARGEALTAEEKYSMLKVPGGFFDINWQNILYKNPRYTALLGIRNDAFNKCPPGDVTCVVSKFSDQDFVDLATLFNLMWIDPYIARQRPDIWALRNKTSFTRDDLAKVLQFHIELIKEVLPLYKRLAEQGRIELVPVPYSHPLMPLLADMGAVDDLRLHIQLSNGLFRRYLGASPLGVWPPEQAVNDEVLRLFAEEGYLWTVTDEDVLKMTMPGKSHFQLYYADYGGRRIYVFFRDKTLSDNIGFRYSSMSPQAALADFVNYLRRVPRGDCNVVVIALDGENPWENYPNFGDDFLLQFFGGLAQLEKNGTIKLWKPTDFVKACGDKAEPLPQREFQYYNLGVDISFYNSIRELPTRTVLGKIAEGSWSSGGSLAVWIGDPDENAWWMWLKKAREDVGAAKSWDVLFPLLVAEASDWPFWYGGDMGSPQTFDPVAKAALRAYYQRAGLEPPAYLYTTAYPAGIPREDKVAGQGHGSVKAQDATIYVNTTHVWVSGGRCGVVYISNPNVPRSPYVPRGAVFGLRGERLDIYADMALDTCNGTVYLADGGKFVAVGNNALLSLIGAKPGGKLYVEFNGFVYVLGIPETTTSARLVMSAEDPPGDDFGPGSYNYPKNPAFRPGVFDLLGMEVYDLGDKLRFVFRVRELGGNPWGGPAGFSLQFFHVYINRGRGTRNDTLGLRVALCRDAAWDAALLIGPGWSGGNRIVFADGSFIDDAISIRAGPNNTVVADVPKKYIGDFDPKWRLTVFLTSWDGYGPDNIRNFGVMADEWTVGGADPAAVLAGVAPRVFDLLAPAAEEQKKALSTYKVSRLPNGTYVGTPATVCTYVSPSRAETQTTTVVQTVVQYVTQQTTETVTRETTYTTTYISTTTTTLVEKVVDWGIAAIPVALMALITVAAIALALALAKRRPRQSI</sequence>
<dbReference type="Gene3D" id="2.60.40.1190">
    <property type="match status" value="1"/>
</dbReference>
<dbReference type="SUPFAM" id="SSF49344">
    <property type="entry name" value="CBD9-like"/>
    <property type="match status" value="1"/>
</dbReference>
<feature type="domain" description="Glucodextranase-like C-terminal" evidence="6">
    <location>
        <begin position="688"/>
        <end position="902"/>
    </location>
</feature>
<dbReference type="GO" id="GO:0005975">
    <property type="term" value="P:carbohydrate metabolic process"/>
    <property type="evidence" value="ECO:0007669"/>
    <property type="project" value="InterPro"/>
</dbReference>
<dbReference type="STRING" id="410359.Pcal_1616"/>
<dbReference type="AlphaFoldDB" id="A3MWL6"/>
<evidence type="ECO:0000259" key="5">
    <source>
        <dbReference type="Pfam" id="PF03065"/>
    </source>
</evidence>
<dbReference type="Pfam" id="PF09985">
    <property type="entry name" value="Glucodextran_C"/>
    <property type="match status" value="1"/>
</dbReference>